<evidence type="ECO:0000313" key="2">
    <source>
        <dbReference type="EMBL" id="KAK5994914.1"/>
    </source>
</evidence>
<feature type="compositionally biased region" description="Basic and acidic residues" evidence="1">
    <location>
        <begin position="32"/>
        <end position="65"/>
    </location>
</feature>
<protein>
    <submittedName>
        <fullName evidence="2">Uncharacterized protein</fullName>
    </submittedName>
</protein>
<keyword evidence="3" id="KW-1185">Reference proteome</keyword>
<feature type="region of interest" description="Disordered" evidence="1">
    <location>
        <begin position="1"/>
        <end position="65"/>
    </location>
</feature>
<reference evidence="2 3" key="1">
    <citation type="submission" date="2024-01" db="EMBL/GenBank/DDBJ databases">
        <title>Complete genome of Cladobotryum mycophilum ATHUM6906.</title>
        <authorList>
            <person name="Christinaki A.C."/>
            <person name="Myridakis A.I."/>
            <person name="Kouvelis V.N."/>
        </authorList>
    </citation>
    <scope>NUCLEOTIDE SEQUENCE [LARGE SCALE GENOMIC DNA]</scope>
    <source>
        <strain evidence="2 3">ATHUM6906</strain>
    </source>
</reference>
<proteinExistence type="predicted"/>
<name>A0ABR0SRX2_9HYPO</name>
<evidence type="ECO:0000256" key="1">
    <source>
        <dbReference type="SAM" id="MobiDB-lite"/>
    </source>
</evidence>
<comment type="caution">
    <text evidence="2">The sequence shown here is derived from an EMBL/GenBank/DDBJ whole genome shotgun (WGS) entry which is preliminary data.</text>
</comment>
<sequence length="65" mass="7030">MKRSGWPAVNSTRSLQDRSGNGITIGGATSAKQDEDSEKAAREEALEALEASEKVPEEEIPQTRD</sequence>
<dbReference type="Proteomes" id="UP001338125">
    <property type="component" value="Unassembled WGS sequence"/>
</dbReference>
<gene>
    <name evidence="2" type="ORF">PT974_03302</name>
</gene>
<organism evidence="2 3">
    <name type="scientific">Cladobotryum mycophilum</name>
    <dbReference type="NCBI Taxonomy" id="491253"/>
    <lineage>
        <taxon>Eukaryota</taxon>
        <taxon>Fungi</taxon>
        <taxon>Dikarya</taxon>
        <taxon>Ascomycota</taxon>
        <taxon>Pezizomycotina</taxon>
        <taxon>Sordariomycetes</taxon>
        <taxon>Hypocreomycetidae</taxon>
        <taxon>Hypocreales</taxon>
        <taxon>Hypocreaceae</taxon>
        <taxon>Cladobotryum</taxon>
    </lineage>
</organism>
<feature type="compositionally biased region" description="Polar residues" evidence="1">
    <location>
        <begin position="9"/>
        <end position="22"/>
    </location>
</feature>
<accession>A0ABR0SRX2</accession>
<evidence type="ECO:0000313" key="3">
    <source>
        <dbReference type="Proteomes" id="UP001338125"/>
    </source>
</evidence>
<dbReference type="EMBL" id="JAVFKD010000004">
    <property type="protein sequence ID" value="KAK5994914.1"/>
    <property type="molecule type" value="Genomic_DNA"/>
</dbReference>